<evidence type="ECO:0000256" key="1">
    <source>
        <dbReference type="SAM" id="MobiDB-lite"/>
    </source>
</evidence>
<reference evidence="2 3" key="1">
    <citation type="submission" date="2019-01" db="EMBL/GenBank/DDBJ databases">
        <title>Draft genome sequence of Psathyrella aberdarensis IHI B618.</title>
        <authorList>
            <person name="Buettner E."/>
            <person name="Kellner H."/>
        </authorList>
    </citation>
    <scope>NUCLEOTIDE SEQUENCE [LARGE SCALE GENOMIC DNA]</scope>
    <source>
        <strain evidence="2 3">IHI B618</strain>
    </source>
</reference>
<evidence type="ECO:0000313" key="2">
    <source>
        <dbReference type="EMBL" id="RXW15297.1"/>
    </source>
</evidence>
<proteinExistence type="predicted"/>
<dbReference type="STRING" id="2316362.A0A4Q2D735"/>
<feature type="compositionally biased region" description="Polar residues" evidence="1">
    <location>
        <begin position="49"/>
        <end position="72"/>
    </location>
</feature>
<feature type="region of interest" description="Disordered" evidence="1">
    <location>
        <begin position="241"/>
        <end position="265"/>
    </location>
</feature>
<sequence length="551" mass="61658">MVSEINGKTLTMSKVKGYMLMEWERKQKLAKKAAAHRISAVQRKGESPSFHQQQKGSKPSEASSSKQRTDYPQQQQGEKKRQRKGRGKGSSNKPKGKGKGHAHIADADSDSASDAPSNTDNMFASLSLAERISTTTIATVSSSQVAPSRPADLQHKSFGKMTPQRKSSYKNNPFTIPFSIVPPVNLLDYDPAVAQAHYDAVQRPSTSSHFDFPPLASPPRMIPGVQTPTYKFGEISPPENFSISLPNLRGGNSRTADPRPKPKQKASIALINNSGLTTRTVAENQPVQENPTPKSIYPCVESSRKIAEVLGVSKTIETMKTLEQSKMASEEQMPPIDNAAYAEEMDVDEDDVVSISSEPDRKRSRSPLLDQEKPSKKQCLETIEEDEFEDLFTEPSPPKRDADSFLSPEGRVWSVWECGNEHPTEYLWEERIWISGPLKYFWERKLKGEFAGKSIRFNPDGKKAIVDEVEGIFQGGFISPKGYITVEEEGGLHLHFGDKPRTKPQKGYSWFYMPNLQIWIQKWNLWTGTFTYNEEAYRQECAESSIMGGDS</sequence>
<keyword evidence="3" id="KW-1185">Reference proteome</keyword>
<gene>
    <name evidence="2" type="ORF">EST38_g10556</name>
</gene>
<feature type="compositionally biased region" description="Polar residues" evidence="1">
    <location>
        <begin position="241"/>
        <end position="255"/>
    </location>
</feature>
<name>A0A4Q2D735_9AGAR</name>
<feature type="region of interest" description="Disordered" evidence="1">
    <location>
        <begin position="27"/>
        <end position="118"/>
    </location>
</feature>
<evidence type="ECO:0000313" key="3">
    <source>
        <dbReference type="Proteomes" id="UP000290288"/>
    </source>
</evidence>
<comment type="caution">
    <text evidence="2">The sequence shown here is derived from an EMBL/GenBank/DDBJ whole genome shotgun (WGS) entry which is preliminary data.</text>
</comment>
<protein>
    <submittedName>
        <fullName evidence="2">Uncharacterized protein</fullName>
    </submittedName>
</protein>
<dbReference type="Proteomes" id="UP000290288">
    <property type="component" value="Unassembled WGS sequence"/>
</dbReference>
<organism evidence="2 3">
    <name type="scientific">Candolleomyces aberdarensis</name>
    <dbReference type="NCBI Taxonomy" id="2316362"/>
    <lineage>
        <taxon>Eukaryota</taxon>
        <taxon>Fungi</taxon>
        <taxon>Dikarya</taxon>
        <taxon>Basidiomycota</taxon>
        <taxon>Agaricomycotina</taxon>
        <taxon>Agaricomycetes</taxon>
        <taxon>Agaricomycetidae</taxon>
        <taxon>Agaricales</taxon>
        <taxon>Agaricineae</taxon>
        <taxon>Psathyrellaceae</taxon>
        <taxon>Candolleomyces</taxon>
    </lineage>
</organism>
<dbReference type="EMBL" id="SDEE01000569">
    <property type="protein sequence ID" value="RXW15297.1"/>
    <property type="molecule type" value="Genomic_DNA"/>
</dbReference>
<accession>A0A4Q2D735</accession>
<feature type="compositionally biased region" description="Acidic residues" evidence="1">
    <location>
        <begin position="343"/>
        <end position="352"/>
    </location>
</feature>
<feature type="region of interest" description="Disordered" evidence="1">
    <location>
        <begin position="343"/>
        <end position="378"/>
    </location>
</feature>
<feature type="region of interest" description="Disordered" evidence="1">
    <location>
        <begin position="139"/>
        <end position="168"/>
    </location>
</feature>
<dbReference type="AlphaFoldDB" id="A0A4Q2D735"/>